<dbReference type="CDD" id="cd22231">
    <property type="entry name" value="RHH_NikR_HicB-like"/>
    <property type="match status" value="1"/>
</dbReference>
<evidence type="ECO:0000256" key="2">
    <source>
        <dbReference type="ARBA" id="ARBA00022649"/>
    </source>
</evidence>
<dbReference type="PANTHER" id="PTHR36582">
    <property type="entry name" value="ANTITOXIN PARD"/>
    <property type="match status" value="1"/>
</dbReference>
<dbReference type="Pfam" id="PF03693">
    <property type="entry name" value="ParD_antitoxin"/>
    <property type="match status" value="1"/>
</dbReference>
<dbReference type="EMBL" id="CCRK01000005">
    <property type="protein sequence ID" value="CDZ49324.1"/>
    <property type="molecule type" value="Genomic_DNA"/>
</dbReference>
<dbReference type="InterPro" id="IPR038296">
    <property type="entry name" value="ParD_sf"/>
</dbReference>
<evidence type="ECO:0000313" key="3">
    <source>
        <dbReference type="EMBL" id="CDZ49324.1"/>
    </source>
</evidence>
<dbReference type="RefSeq" id="WP_046635575.1">
    <property type="nucleotide sequence ID" value="NZ_CCRK01000005.1"/>
</dbReference>
<dbReference type="AlphaFoldDB" id="A0A0T7GPW8"/>
<comment type="similarity">
    <text evidence="1">Belongs to the ParD antitoxin family.</text>
</comment>
<dbReference type="InterPro" id="IPR010985">
    <property type="entry name" value="Ribbon_hlx_hlx"/>
</dbReference>
<dbReference type="NCBIfam" id="TIGR02606">
    <property type="entry name" value="antidote_CC2985"/>
    <property type="match status" value="1"/>
</dbReference>
<name>A0A0T7GPW8_NEOGA</name>
<evidence type="ECO:0000313" key="4">
    <source>
        <dbReference type="Proteomes" id="UP000039660"/>
    </source>
</evidence>
<dbReference type="GO" id="GO:0006355">
    <property type="term" value="P:regulation of DNA-templated transcription"/>
    <property type="evidence" value="ECO:0007669"/>
    <property type="project" value="InterPro"/>
</dbReference>
<dbReference type="InterPro" id="IPR022789">
    <property type="entry name" value="ParD"/>
</dbReference>
<reference evidence="3 4" key="1">
    <citation type="submission" date="2014-08" db="EMBL/GenBank/DDBJ databases">
        <authorList>
            <person name="Chen Y.-H."/>
        </authorList>
    </citation>
    <scope>NUCLEOTIDE SEQUENCE [LARGE SCALE GENOMIC DNA]</scope>
</reference>
<keyword evidence="2" id="KW-1277">Toxin-antitoxin system</keyword>
<proteinExistence type="inferred from homology"/>
<organism evidence="3 4">
    <name type="scientific">Neorhizobium galegae bv. officinalis</name>
    <dbReference type="NCBI Taxonomy" id="323656"/>
    <lineage>
        <taxon>Bacteria</taxon>
        <taxon>Pseudomonadati</taxon>
        <taxon>Pseudomonadota</taxon>
        <taxon>Alphaproteobacteria</taxon>
        <taxon>Hyphomicrobiales</taxon>
        <taxon>Rhizobiaceae</taxon>
        <taxon>Rhizobium/Agrobacterium group</taxon>
        <taxon>Neorhizobium</taxon>
    </lineage>
</organism>
<dbReference type="SUPFAM" id="SSF47598">
    <property type="entry name" value="Ribbon-helix-helix"/>
    <property type="match status" value="1"/>
</dbReference>
<protein>
    <submittedName>
        <fullName evidence="3">Putative addiction module antidote protein, CC2985 family</fullName>
    </submittedName>
</protein>
<gene>
    <name evidence="3" type="ORF">NGAL_HAMBI1189_29060</name>
</gene>
<dbReference type="PANTHER" id="PTHR36582:SF2">
    <property type="entry name" value="ANTITOXIN PARD"/>
    <property type="match status" value="1"/>
</dbReference>
<sequence length="84" mass="9541">MDIHVTLTDDLAEFVKSKMESGHYRSSSEVVEDALRLLEKQDHAADDLTRLKKAWDEGVESGDYRPLDLKAIKAEGRSRRANKP</sequence>
<dbReference type="Gene3D" id="6.10.10.120">
    <property type="entry name" value="Antitoxin ParD1-like"/>
    <property type="match status" value="1"/>
</dbReference>
<dbReference type="Proteomes" id="UP000039660">
    <property type="component" value="Unassembled WGS sequence"/>
</dbReference>
<evidence type="ECO:0000256" key="1">
    <source>
        <dbReference type="ARBA" id="ARBA00008580"/>
    </source>
</evidence>
<accession>A0A0T7GPW8</accession>